<dbReference type="EMBL" id="LJSK01000136">
    <property type="protein sequence ID" value="KPI86329.1"/>
    <property type="molecule type" value="Genomic_DNA"/>
</dbReference>
<evidence type="ECO:0000256" key="1">
    <source>
        <dbReference type="SAM" id="MobiDB-lite"/>
    </source>
</evidence>
<protein>
    <submittedName>
        <fullName evidence="2">Uncharacterized protein</fullName>
    </submittedName>
</protein>
<feature type="compositionally biased region" description="Polar residues" evidence="1">
    <location>
        <begin position="643"/>
        <end position="666"/>
    </location>
</feature>
<keyword evidence="3" id="KW-1185">Reference proteome</keyword>
<dbReference type="VEuPathDB" id="TriTrypDB:Lsey_0136_0020"/>
<feature type="region of interest" description="Disordered" evidence="1">
    <location>
        <begin position="460"/>
        <end position="525"/>
    </location>
</feature>
<proteinExistence type="predicted"/>
<comment type="caution">
    <text evidence="2">The sequence shown here is derived from an EMBL/GenBank/DDBJ whole genome shotgun (WGS) entry which is preliminary data.</text>
</comment>
<feature type="region of interest" description="Disordered" evidence="1">
    <location>
        <begin position="643"/>
        <end position="686"/>
    </location>
</feature>
<feature type="compositionally biased region" description="Polar residues" evidence="1">
    <location>
        <begin position="510"/>
        <end position="525"/>
    </location>
</feature>
<sequence length="969" mass="102649">MANFSADPTSIDYILQRAQDELRRGENQHCRATEAQYTNHVKELLGNLERYLETCGVQLPAEVITGSKVMAAAAATLNEASVLHEVVRSPFDSQLKGGAYGCKQIFLTPYNYSIPASTALNNARGRHDSMPGRGAAGNGSCVSENAHPRAGWGTLATPTEAQQQLGRAADVKESDFVNVSAVAPIRRDKPEPATGGLMTSLGSINNHSPVSPKLRPGKIGRFLSTSVDDRSWYNESGSGPGNCYVSQQHMPLQMVSSPSPHPLQGRGAANPTVATSDTTLVCEGHSIGTVCGSLPLGTTIGSPLAEGKNGSANVRGSPLPLRQQQQRTPHAEPLVHGVTSRPHAEAGSESDPWGDFGHFVQSITESRINSNLTSMQSAAAATYSAPTNLVSSSDDSHARLVTATTTTATRNHESTRIATATSKSTATSNAGVVPPTAKPEAGFQLPYVLVTATSPISVSTKDLHPAQQQQRRSAHRSTCSPLSADYNAFPSEGHPESGSAQDESEHFFQGQPTTTTDVTSISSRSPSLPLQAAFGAGSNAVRALIAATTETDEGVERPIPKDGLHFFLTQVAPVEHAPSPPRQRHFSNPQLQFPAVMAAVPVQRAASLPTADCPLYKKGGSPYFPHILRVCLSAASTNPRTLLSSPSQPIWSTSPPHLPQQQQCSEAQGAEDTVAKEPLPIPPSPRRIKDAEVTVRSQEKEQLMRRLRGILNKSSSPPATPSVFTAFISTGGHSPSANRSGAVPWEAKTRPAIAPGVATASLSEEVESADEGMRAIATEAPRVQNRFRTVGVIDSPVYVQRSSLPLGKFDAAEEQCGAPQSSCNACGTTVNTAEEFPRAQHVSSPSMGTGGPSSGMRLSDIEDVHGGIASRVAEVGRYATAPTSTTSTAAPHYSFANRETPVSVAYETASVKGVGMDVHNRYCESNKECSASAARGRDGSPLQSIGETHQEKKQQLMQRLRRMLSRPDA</sequence>
<dbReference type="OrthoDB" id="266236at2759"/>
<gene>
    <name evidence="2" type="ORF">ABL78_4595</name>
</gene>
<reference evidence="2 3" key="1">
    <citation type="journal article" date="2015" name="PLoS Pathog.">
        <title>Leptomonas seymouri: Adaptations to the Dixenous Life Cycle Analyzed by Genome Sequencing, Transcriptome Profiling and Co-infection with Leishmania donovani.</title>
        <authorList>
            <person name="Kraeva N."/>
            <person name="Butenko A."/>
            <person name="Hlavacova J."/>
            <person name="Kostygov A."/>
            <person name="Myskova J."/>
            <person name="Grybchuk D."/>
            <person name="Lestinova T."/>
            <person name="Votypka J."/>
            <person name="Volf P."/>
            <person name="Opperdoes F."/>
            <person name="Flegontov P."/>
            <person name="Lukes J."/>
            <person name="Yurchenko V."/>
        </authorList>
    </citation>
    <scope>NUCLEOTIDE SEQUENCE [LARGE SCALE GENOMIC DNA]</scope>
    <source>
        <strain evidence="2 3">ATCC 30220</strain>
    </source>
</reference>
<feature type="compositionally biased region" description="Low complexity" evidence="1">
    <location>
        <begin position="416"/>
        <end position="430"/>
    </location>
</feature>
<feature type="region of interest" description="Disordered" evidence="1">
    <location>
        <begin position="302"/>
        <end position="353"/>
    </location>
</feature>
<feature type="compositionally biased region" description="Basic residues" evidence="1">
    <location>
        <begin position="959"/>
        <end position="969"/>
    </location>
</feature>
<evidence type="ECO:0000313" key="3">
    <source>
        <dbReference type="Proteomes" id="UP000038009"/>
    </source>
</evidence>
<accession>A0A0N0P5D3</accession>
<dbReference type="Proteomes" id="UP000038009">
    <property type="component" value="Unassembled WGS sequence"/>
</dbReference>
<organism evidence="2 3">
    <name type="scientific">Leptomonas seymouri</name>
    <dbReference type="NCBI Taxonomy" id="5684"/>
    <lineage>
        <taxon>Eukaryota</taxon>
        <taxon>Discoba</taxon>
        <taxon>Euglenozoa</taxon>
        <taxon>Kinetoplastea</taxon>
        <taxon>Metakinetoplastina</taxon>
        <taxon>Trypanosomatida</taxon>
        <taxon>Trypanosomatidae</taxon>
        <taxon>Leishmaniinae</taxon>
        <taxon>Leptomonas</taxon>
    </lineage>
</organism>
<feature type="region of interest" description="Disordered" evidence="1">
    <location>
        <begin position="410"/>
        <end position="439"/>
    </location>
</feature>
<feature type="region of interest" description="Disordered" evidence="1">
    <location>
        <begin position="928"/>
        <end position="969"/>
    </location>
</feature>
<dbReference type="AlphaFoldDB" id="A0A0N0P5D3"/>
<feature type="compositionally biased region" description="Low complexity" evidence="1">
    <location>
        <begin position="318"/>
        <end position="327"/>
    </location>
</feature>
<name>A0A0N0P5D3_LEPSE</name>
<evidence type="ECO:0000313" key="2">
    <source>
        <dbReference type="EMBL" id="KPI86329.1"/>
    </source>
</evidence>